<evidence type="ECO:0000256" key="3">
    <source>
        <dbReference type="ARBA" id="ARBA00022801"/>
    </source>
</evidence>
<proteinExistence type="inferred from homology"/>
<gene>
    <name evidence="9" type="ORF">SAMN04487988_1211</name>
</gene>
<evidence type="ECO:0000256" key="2">
    <source>
        <dbReference type="ARBA" id="ARBA00022723"/>
    </source>
</evidence>
<evidence type="ECO:0000313" key="9">
    <source>
        <dbReference type="EMBL" id="SFH14833.1"/>
    </source>
</evidence>
<keyword evidence="7" id="KW-1133">Transmembrane helix</keyword>
<dbReference type="GO" id="GO:0046872">
    <property type="term" value="F:metal ion binding"/>
    <property type="evidence" value="ECO:0007669"/>
    <property type="project" value="UniProtKB-KW"/>
</dbReference>
<evidence type="ECO:0000256" key="1">
    <source>
        <dbReference type="ARBA" id="ARBA00022670"/>
    </source>
</evidence>
<evidence type="ECO:0000313" key="10">
    <source>
        <dbReference type="Proteomes" id="UP000199642"/>
    </source>
</evidence>
<evidence type="ECO:0000256" key="5">
    <source>
        <dbReference type="ARBA" id="ARBA00023049"/>
    </source>
</evidence>
<evidence type="ECO:0000259" key="8">
    <source>
        <dbReference type="Pfam" id="PF01435"/>
    </source>
</evidence>
<evidence type="ECO:0000256" key="7">
    <source>
        <dbReference type="SAM" id="Phobius"/>
    </source>
</evidence>
<feature type="non-terminal residue" evidence="9">
    <location>
        <position position="1"/>
    </location>
</feature>
<name>A0A1I2XMW2_9BACT</name>
<dbReference type="Proteomes" id="UP000199642">
    <property type="component" value="Unassembled WGS sequence"/>
</dbReference>
<dbReference type="PANTHER" id="PTHR10120">
    <property type="entry name" value="CAAX PRENYL PROTEASE 1"/>
    <property type="match status" value="1"/>
</dbReference>
<evidence type="ECO:0000256" key="4">
    <source>
        <dbReference type="ARBA" id="ARBA00022833"/>
    </source>
</evidence>
<dbReference type="GO" id="GO:0004222">
    <property type="term" value="F:metalloendopeptidase activity"/>
    <property type="evidence" value="ECO:0007669"/>
    <property type="project" value="InterPro"/>
</dbReference>
<comment type="cofactor">
    <cofactor evidence="6">
        <name>Zn(2+)</name>
        <dbReference type="ChEBI" id="CHEBI:29105"/>
    </cofactor>
    <text evidence="6">Binds 1 zinc ion per subunit.</text>
</comment>
<organism evidence="9 10">
    <name type="scientific">Algoriphagus hitonicola</name>
    <dbReference type="NCBI Taxonomy" id="435880"/>
    <lineage>
        <taxon>Bacteria</taxon>
        <taxon>Pseudomonadati</taxon>
        <taxon>Bacteroidota</taxon>
        <taxon>Cytophagia</taxon>
        <taxon>Cytophagales</taxon>
        <taxon>Cyclobacteriaceae</taxon>
        <taxon>Algoriphagus</taxon>
    </lineage>
</organism>
<dbReference type="InterPro" id="IPR001915">
    <property type="entry name" value="Peptidase_M48"/>
</dbReference>
<feature type="transmembrane region" description="Helical" evidence="7">
    <location>
        <begin position="17"/>
        <end position="38"/>
    </location>
</feature>
<reference evidence="10" key="1">
    <citation type="submission" date="2016-10" db="EMBL/GenBank/DDBJ databases">
        <authorList>
            <person name="Varghese N."/>
            <person name="Submissions S."/>
        </authorList>
    </citation>
    <scope>NUCLEOTIDE SEQUENCE [LARGE SCALE GENOMIC DNA]</scope>
    <source>
        <strain evidence="10">DSM 19315</strain>
    </source>
</reference>
<dbReference type="STRING" id="435880.SAMN04487988_1211"/>
<sequence length="99" mass="11152">TMSLALGGEEWSAQLNIIGFTMLFTPISMVIGIGMNWLSRKHEFEADTFAKETFAGKPLAEALKTLSVKTLSNINPHPWYVFVNYSHPPLLKRLEQLES</sequence>
<feature type="domain" description="Peptidase M48" evidence="8">
    <location>
        <begin position="15"/>
        <end position="98"/>
    </location>
</feature>
<keyword evidence="3 6" id="KW-0378">Hydrolase</keyword>
<keyword evidence="4 6" id="KW-0862">Zinc</keyword>
<protein>
    <submittedName>
        <fullName evidence="9">Peptidase family M48</fullName>
    </submittedName>
</protein>
<dbReference type="EMBL" id="FOPC01000021">
    <property type="protein sequence ID" value="SFH14833.1"/>
    <property type="molecule type" value="Genomic_DNA"/>
</dbReference>
<keyword evidence="5 6" id="KW-0482">Metalloprotease</keyword>
<dbReference type="RefSeq" id="WP_177188528.1">
    <property type="nucleotide sequence ID" value="NZ_FOPC01000021.1"/>
</dbReference>
<accession>A0A1I2XMW2</accession>
<keyword evidence="7" id="KW-0812">Transmembrane</keyword>
<evidence type="ECO:0000256" key="6">
    <source>
        <dbReference type="RuleBase" id="RU003983"/>
    </source>
</evidence>
<comment type="similarity">
    <text evidence="6">Belongs to the peptidase M48 family.</text>
</comment>
<dbReference type="Pfam" id="PF01435">
    <property type="entry name" value="Peptidase_M48"/>
    <property type="match status" value="1"/>
</dbReference>
<keyword evidence="7" id="KW-0472">Membrane</keyword>
<dbReference type="GO" id="GO:0006508">
    <property type="term" value="P:proteolysis"/>
    <property type="evidence" value="ECO:0007669"/>
    <property type="project" value="UniProtKB-KW"/>
</dbReference>
<keyword evidence="1 6" id="KW-0645">Protease</keyword>
<dbReference type="AlphaFoldDB" id="A0A1I2XMW2"/>
<keyword evidence="2" id="KW-0479">Metal-binding</keyword>
<keyword evidence="10" id="KW-1185">Reference proteome</keyword>